<evidence type="ECO:0000313" key="2">
    <source>
        <dbReference type="Proteomes" id="UP000692954"/>
    </source>
</evidence>
<dbReference type="Proteomes" id="UP000692954">
    <property type="component" value="Unassembled WGS sequence"/>
</dbReference>
<organism evidence="1 2">
    <name type="scientific">Paramecium sonneborni</name>
    <dbReference type="NCBI Taxonomy" id="65129"/>
    <lineage>
        <taxon>Eukaryota</taxon>
        <taxon>Sar</taxon>
        <taxon>Alveolata</taxon>
        <taxon>Ciliophora</taxon>
        <taxon>Intramacronucleata</taxon>
        <taxon>Oligohymenophorea</taxon>
        <taxon>Peniculida</taxon>
        <taxon>Parameciidae</taxon>
        <taxon>Paramecium</taxon>
    </lineage>
</organism>
<name>A0A8S1N8L3_9CILI</name>
<protein>
    <submittedName>
        <fullName evidence="1">Uncharacterized protein</fullName>
    </submittedName>
</protein>
<accession>A0A8S1N8L3</accession>
<dbReference type="EMBL" id="CAJJDN010000049">
    <property type="protein sequence ID" value="CAD8086321.1"/>
    <property type="molecule type" value="Genomic_DNA"/>
</dbReference>
<evidence type="ECO:0000313" key="1">
    <source>
        <dbReference type="EMBL" id="CAD8086321.1"/>
    </source>
</evidence>
<dbReference type="AlphaFoldDB" id="A0A8S1N8L3"/>
<reference evidence="1" key="1">
    <citation type="submission" date="2021-01" db="EMBL/GenBank/DDBJ databases">
        <authorList>
            <consortium name="Genoscope - CEA"/>
            <person name="William W."/>
        </authorList>
    </citation>
    <scope>NUCLEOTIDE SEQUENCE</scope>
</reference>
<sequence>MMIKIVGQFYIKTICLIIRFKNQEMSFGVPFLIQHNINEQYLSIELQNAKQNKIDEFFVVQKKKREPGSLLVIFDMK</sequence>
<keyword evidence="2" id="KW-1185">Reference proteome</keyword>
<comment type="caution">
    <text evidence="1">The sequence shown here is derived from an EMBL/GenBank/DDBJ whole genome shotgun (WGS) entry which is preliminary data.</text>
</comment>
<gene>
    <name evidence="1" type="ORF">PSON_ATCC_30995.1.T0490304</name>
</gene>
<proteinExistence type="predicted"/>